<protein>
    <submittedName>
        <fullName evidence="2">Uncharacterized protein</fullName>
    </submittedName>
</protein>
<dbReference type="OrthoDB" id="204967at2157"/>
<proteinExistence type="predicted"/>
<dbReference type="RefSeq" id="WP_138243645.1">
    <property type="nucleotide sequence ID" value="NZ_CP040330.1"/>
</dbReference>
<dbReference type="GeneID" id="40263953"/>
<evidence type="ECO:0000256" key="1">
    <source>
        <dbReference type="SAM" id="MobiDB-lite"/>
    </source>
</evidence>
<dbReference type="EMBL" id="CP040330">
    <property type="protein sequence ID" value="QCS41129.1"/>
    <property type="molecule type" value="Genomic_DNA"/>
</dbReference>
<reference evidence="3" key="1">
    <citation type="submission" date="2019-05" db="EMBL/GenBank/DDBJ databases">
        <title>Genome sequence and methylation pattern of the halophilic Archaeon Natrinema versiforme BOL5-4.</title>
        <authorList>
            <person name="DasSarma P."/>
            <person name="Anton B.P."/>
            <person name="DasSarma S.L."/>
            <person name="Martinez F.L."/>
            <person name="Guzman D."/>
            <person name="Roberts R.J."/>
            <person name="DasSarma S."/>
        </authorList>
    </citation>
    <scope>NUCLEOTIDE SEQUENCE [LARGE SCALE GENOMIC DNA]</scope>
    <source>
        <strain evidence="3">BOL5-4</strain>
    </source>
</reference>
<evidence type="ECO:0000313" key="3">
    <source>
        <dbReference type="Proteomes" id="UP000302218"/>
    </source>
</evidence>
<organism evidence="2 3">
    <name type="scientific">Natrinema versiforme</name>
    <dbReference type="NCBI Taxonomy" id="88724"/>
    <lineage>
        <taxon>Archaea</taxon>
        <taxon>Methanobacteriati</taxon>
        <taxon>Methanobacteriota</taxon>
        <taxon>Stenosarchaea group</taxon>
        <taxon>Halobacteria</taxon>
        <taxon>Halobacteriales</taxon>
        <taxon>Natrialbaceae</taxon>
        <taxon>Natrinema</taxon>
    </lineage>
</organism>
<feature type="region of interest" description="Disordered" evidence="1">
    <location>
        <begin position="230"/>
        <end position="257"/>
    </location>
</feature>
<dbReference type="AlphaFoldDB" id="A0A4V1FXX8"/>
<accession>A0A4V1FXX8</accession>
<sequence>MQSIKHIGVAVTIIGTLLVIGPSAGFSSLEADRGIGVQTAADPDAYLGIESEGDVTGTELRGNSDPLTVGTLTNNVSETLEVRDVSVASIGDDSVDDTIVAVASPDAGDTIETGSSSGVTVECADDQSVGEREVTFRVDRVEGESISIAGPRFNTTVEIQCGKGKFSGSAGLTVSDVATDSTTQNVSFDVSSLGNNDQATVNVSRPQSSGGVDYSSVTTEDVTVQTQHNGELTFDPDSSQLTYSSQGNGGQGNSEREITIRIENIDVTGSSGESYQVDYSDTTGREEGDFFDIT</sequence>
<feature type="region of interest" description="Disordered" evidence="1">
    <location>
        <begin position="271"/>
        <end position="294"/>
    </location>
</feature>
<feature type="compositionally biased region" description="Polar residues" evidence="1">
    <location>
        <begin position="271"/>
        <end position="282"/>
    </location>
</feature>
<dbReference type="Proteomes" id="UP000302218">
    <property type="component" value="Chromosome"/>
</dbReference>
<name>A0A4V1FXX8_9EURY</name>
<dbReference type="KEGG" id="nvr:FEJ81_01740"/>
<gene>
    <name evidence="2" type="ORF">FEJ81_01740</name>
</gene>
<evidence type="ECO:0000313" key="2">
    <source>
        <dbReference type="EMBL" id="QCS41129.1"/>
    </source>
</evidence>
<feature type="compositionally biased region" description="Polar residues" evidence="1">
    <location>
        <begin position="230"/>
        <end position="243"/>
    </location>
</feature>